<protein>
    <recommendedName>
        <fullName evidence="1">Methyltransferase type 12 domain-containing protein</fullName>
    </recommendedName>
</protein>
<dbReference type="AlphaFoldDB" id="A0A0E1NR84"/>
<dbReference type="GeneID" id="57976668"/>
<dbReference type="InterPro" id="IPR029063">
    <property type="entry name" value="SAM-dependent_MTases_sf"/>
</dbReference>
<dbReference type="Proteomes" id="UP000001971">
    <property type="component" value="Chromosome"/>
</dbReference>
<dbReference type="PIRSF" id="PIRSF011491">
    <property type="entry name" value="Mtase_YbcY_prd"/>
    <property type="match status" value="1"/>
</dbReference>
<dbReference type="Gene3D" id="3.40.50.150">
    <property type="entry name" value="Vaccinia Virus protein VP39"/>
    <property type="match status" value="1"/>
</dbReference>
<dbReference type="InterPro" id="IPR013217">
    <property type="entry name" value="Methyltransf_12"/>
</dbReference>
<dbReference type="KEGG" id="ypa:YPA_1374"/>
<dbReference type="Pfam" id="PF08242">
    <property type="entry name" value="Methyltransf_12"/>
    <property type="match status" value="1"/>
</dbReference>
<sequence length="219" mass="24463">MNKSTKIGSQIYTPFTLKLYDWWVLKMSNHFAWKCPTHDVLVPHFTEYAGNEHLDIGVGTGFYLTHLPETTHISLMDINTNSLAVASNRIGSTRVKECIQHDVFEPFPAQYHGYFDSISMFYLLHCLPGALKDKVQVIANTAMGLKTGGTLYGATILGNDAGHNRLGKKLMKVYNSKGIFSNKDDTEDGLHAMLSSQFRDVAITRVGMVVLFTATGRRE</sequence>
<dbReference type="HOGENOM" id="CLU_046029_0_0_6"/>
<dbReference type="PATRIC" id="fig|360102.15.peg.4483"/>
<evidence type="ECO:0000259" key="1">
    <source>
        <dbReference type="Pfam" id="PF08242"/>
    </source>
</evidence>
<dbReference type="RefSeq" id="WP_002211262.1">
    <property type="nucleotide sequence ID" value="NC_008150.1"/>
</dbReference>
<dbReference type="InterPro" id="IPR016584">
    <property type="entry name" value="MeTrfase_VrtF"/>
</dbReference>
<dbReference type="EMBL" id="CP000308">
    <property type="protein sequence ID" value="ABG13341.1"/>
    <property type="molecule type" value="Genomic_DNA"/>
</dbReference>
<accession>A0A0E1NR84</accession>
<reference evidence="2 3" key="1">
    <citation type="journal article" date="2006" name="J. Bacteriol.">
        <title>Complete genome sequence of Yersinia pestis strains Antiqua and Nepal516: evidence of gene reduction in an emerging pathogen.</title>
        <authorList>
            <person name="Chain P.S."/>
            <person name="Hu P."/>
            <person name="Malfatti S.A."/>
            <person name="Radnedge L."/>
            <person name="Larimer F."/>
            <person name="Vergez L.M."/>
            <person name="Worsham P."/>
            <person name="Chu M.C."/>
            <person name="Andersen G.L."/>
        </authorList>
    </citation>
    <scope>NUCLEOTIDE SEQUENCE [LARGE SCALE GENOMIC DNA]</scope>
    <source>
        <strain evidence="2 3">Antiqua</strain>
    </source>
</reference>
<evidence type="ECO:0000313" key="2">
    <source>
        <dbReference type="EMBL" id="ABG13341.1"/>
    </source>
</evidence>
<dbReference type="SUPFAM" id="SSF53335">
    <property type="entry name" value="S-adenosyl-L-methionine-dependent methyltransferases"/>
    <property type="match status" value="1"/>
</dbReference>
<gene>
    <name evidence="2" type="ordered locus">YPA_1374</name>
</gene>
<organism evidence="2 3">
    <name type="scientific">Yersinia pestis bv. Antiqua (strain Antiqua)</name>
    <dbReference type="NCBI Taxonomy" id="360102"/>
    <lineage>
        <taxon>Bacteria</taxon>
        <taxon>Pseudomonadati</taxon>
        <taxon>Pseudomonadota</taxon>
        <taxon>Gammaproteobacteria</taxon>
        <taxon>Enterobacterales</taxon>
        <taxon>Yersiniaceae</taxon>
        <taxon>Yersinia</taxon>
    </lineage>
</organism>
<evidence type="ECO:0000313" key="3">
    <source>
        <dbReference type="Proteomes" id="UP000001971"/>
    </source>
</evidence>
<name>A0A0E1NR84_YERPA</name>
<dbReference type="GO" id="GO:0008168">
    <property type="term" value="F:methyltransferase activity"/>
    <property type="evidence" value="ECO:0007669"/>
    <property type="project" value="InterPro"/>
</dbReference>
<feature type="domain" description="Methyltransferase type 12" evidence="1">
    <location>
        <begin position="54"/>
        <end position="151"/>
    </location>
</feature>
<proteinExistence type="predicted"/>